<dbReference type="OMA" id="NIVTCAV"/>
<dbReference type="InterPro" id="IPR005334">
    <property type="entry name" value="Tctex-1-like"/>
</dbReference>
<dbReference type="Pfam" id="PF03645">
    <property type="entry name" value="Tctex-1"/>
    <property type="match status" value="1"/>
</dbReference>
<dbReference type="PANTHER" id="PTHR21255">
    <property type="entry name" value="T-COMPLEX-ASSOCIATED-TESTIS-EXPRESSED 1/ DYNEIN LIGHT CHAIN"/>
    <property type="match status" value="1"/>
</dbReference>
<protein>
    <recommendedName>
        <fullName evidence="3">Dynein light chain Tctex-type 1</fullName>
    </recommendedName>
</protein>
<dbReference type="GO" id="GO:0007018">
    <property type="term" value="P:microtubule-based movement"/>
    <property type="evidence" value="ECO:0007669"/>
    <property type="project" value="TreeGrafter"/>
</dbReference>
<evidence type="ECO:0008006" key="3">
    <source>
        <dbReference type="Google" id="ProtNLM"/>
    </source>
</evidence>
<dbReference type="InterPro" id="IPR038586">
    <property type="entry name" value="Tctex-1-like_sf"/>
</dbReference>
<dbReference type="STRING" id="2880.D8LG53"/>
<dbReference type="GO" id="GO:0005737">
    <property type="term" value="C:cytoplasm"/>
    <property type="evidence" value="ECO:0007669"/>
    <property type="project" value="TreeGrafter"/>
</dbReference>
<accession>D8LG53</accession>
<evidence type="ECO:0000313" key="2">
    <source>
        <dbReference type="Proteomes" id="UP000002630"/>
    </source>
</evidence>
<keyword evidence="2" id="KW-1185">Reference proteome</keyword>
<name>D8LG53_ECTSI</name>
<dbReference type="EMBL" id="FN649748">
    <property type="protein sequence ID" value="CBN78952.1"/>
    <property type="molecule type" value="Genomic_DNA"/>
</dbReference>
<evidence type="ECO:0000313" key="1">
    <source>
        <dbReference type="EMBL" id="CBN78952.1"/>
    </source>
</evidence>
<dbReference type="GO" id="GO:0045505">
    <property type="term" value="F:dynein intermediate chain binding"/>
    <property type="evidence" value="ECO:0007669"/>
    <property type="project" value="TreeGrafter"/>
</dbReference>
<sequence length="94" mass="10743">MDIETSEQLAFIPEQVESILMTVVDGILRTEVYLEEKVSHWVNTICDRSMQELHDLSKPFKYVVSCVIVQKNGAGFHIGHSAYWDISNDNICQV</sequence>
<dbReference type="GO" id="GO:0005868">
    <property type="term" value="C:cytoplasmic dynein complex"/>
    <property type="evidence" value="ECO:0007669"/>
    <property type="project" value="TreeGrafter"/>
</dbReference>
<dbReference type="EMBL" id="FN648120">
    <property type="protein sequence ID" value="CBN78952.1"/>
    <property type="molecule type" value="Genomic_DNA"/>
</dbReference>
<dbReference type="PANTHER" id="PTHR21255:SF4">
    <property type="entry name" value="DYNEIN LIGHT CHAIN TCTEX-TYPE"/>
    <property type="match status" value="1"/>
</dbReference>
<dbReference type="Gene3D" id="3.30.1140.40">
    <property type="entry name" value="Tctex-1"/>
    <property type="match status" value="1"/>
</dbReference>
<reference evidence="1 2" key="1">
    <citation type="journal article" date="2010" name="Nature">
        <title>The Ectocarpus genome and the independent evolution of multicellularity in brown algae.</title>
        <authorList>
            <person name="Cock J.M."/>
            <person name="Sterck L."/>
            <person name="Rouze P."/>
            <person name="Scornet D."/>
            <person name="Allen A.E."/>
            <person name="Amoutzias G."/>
            <person name="Anthouard V."/>
            <person name="Artiguenave F."/>
            <person name="Aury J.M."/>
            <person name="Badger J.H."/>
            <person name="Beszteri B."/>
            <person name="Billiau K."/>
            <person name="Bonnet E."/>
            <person name="Bothwell J.H."/>
            <person name="Bowler C."/>
            <person name="Boyen C."/>
            <person name="Brownlee C."/>
            <person name="Carrano C.J."/>
            <person name="Charrier B."/>
            <person name="Cho G.Y."/>
            <person name="Coelho S.M."/>
            <person name="Collen J."/>
            <person name="Corre E."/>
            <person name="Da Silva C."/>
            <person name="Delage L."/>
            <person name="Delaroque N."/>
            <person name="Dittami S.M."/>
            <person name="Doulbeau S."/>
            <person name="Elias M."/>
            <person name="Farnham G."/>
            <person name="Gachon C.M."/>
            <person name="Gschloessl B."/>
            <person name="Heesch S."/>
            <person name="Jabbari K."/>
            <person name="Jubin C."/>
            <person name="Kawai H."/>
            <person name="Kimura K."/>
            <person name="Kloareg B."/>
            <person name="Kupper F.C."/>
            <person name="Lang D."/>
            <person name="Le Bail A."/>
            <person name="Leblanc C."/>
            <person name="Lerouge P."/>
            <person name="Lohr M."/>
            <person name="Lopez P.J."/>
            <person name="Martens C."/>
            <person name="Maumus F."/>
            <person name="Michel G."/>
            <person name="Miranda-Saavedra D."/>
            <person name="Morales J."/>
            <person name="Moreau H."/>
            <person name="Motomura T."/>
            <person name="Nagasato C."/>
            <person name="Napoli C.A."/>
            <person name="Nelson D.R."/>
            <person name="Nyvall-Collen P."/>
            <person name="Peters A.F."/>
            <person name="Pommier C."/>
            <person name="Potin P."/>
            <person name="Poulain J."/>
            <person name="Quesneville H."/>
            <person name="Read B."/>
            <person name="Rensing S.A."/>
            <person name="Ritter A."/>
            <person name="Rousvoal S."/>
            <person name="Samanta M."/>
            <person name="Samson G."/>
            <person name="Schroeder D.C."/>
            <person name="Segurens B."/>
            <person name="Strittmatter M."/>
            <person name="Tonon T."/>
            <person name="Tregear J.W."/>
            <person name="Valentin K."/>
            <person name="von Dassow P."/>
            <person name="Yamagishi T."/>
            <person name="Van de Peer Y."/>
            <person name="Wincker P."/>
        </authorList>
    </citation>
    <scope>NUCLEOTIDE SEQUENCE [LARGE SCALE GENOMIC DNA]</scope>
    <source>
        <strain evidence="2">Ec32 / CCAP1310/4</strain>
    </source>
</reference>
<dbReference type="AlphaFoldDB" id="D8LG53"/>
<dbReference type="OrthoDB" id="10059120at2759"/>
<proteinExistence type="predicted"/>
<dbReference type="InParanoid" id="D8LG53"/>
<gene>
    <name evidence="1" type="ORF">Esi_0157_0047</name>
</gene>
<organism evidence="1 2">
    <name type="scientific">Ectocarpus siliculosus</name>
    <name type="common">Brown alga</name>
    <name type="synonym">Conferva siliculosa</name>
    <dbReference type="NCBI Taxonomy" id="2880"/>
    <lineage>
        <taxon>Eukaryota</taxon>
        <taxon>Sar</taxon>
        <taxon>Stramenopiles</taxon>
        <taxon>Ochrophyta</taxon>
        <taxon>PX clade</taxon>
        <taxon>Phaeophyceae</taxon>
        <taxon>Ectocarpales</taxon>
        <taxon>Ectocarpaceae</taxon>
        <taxon>Ectocarpus</taxon>
    </lineage>
</organism>
<dbReference type="Proteomes" id="UP000002630">
    <property type="component" value="Linkage Group LG23"/>
</dbReference>
<dbReference type="CDD" id="cd21455">
    <property type="entry name" value="DLC-like_DYNLT1_DYNLT3"/>
    <property type="match status" value="1"/>
</dbReference>
<dbReference type="eggNOG" id="KOG4081">
    <property type="taxonomic scope" value="Eukaryota"/>
</dbReference>